<dbReference type="Pfam" id="PF07486">
    <property type="entry name" value="Hydrolase_2"/>
    <property type="match status" value="1"/>
</dbReference>
<evidence type="ECO:0000313" key="3">
    <source>
        <dbReference type="EMBL" id="MFD3266389.1"/>
    </source>
</evidence>
<feature type="compositionally biased region" description="Low complexity" evidence="1">
    <location>
        <begin position="237"/>
        <end position="249"/>
    </location>
</feature>
<evidence type="ECO:0000256" key="1">
    <source>
        <dbReference type="SAM" id="MobiDB-lite"/>
    </source>
</evidence>
<dbReference type="Gene3D" id="1.10.10.2520">
    <property type="entry name" value="Cell wall hydrolase SleB, domain 1"/>
    <property type="match status" value="1"/>
</dbReference>
<protein>
    <submittedName>
        <fullName evidence="3">Cell wall hydrolase</fullName>
    </submittedName>
</protein>
<proteinExistence type="predicted"/>
<dbReference type="EMBL" id="JAOTJD010000056">
    <property type="protein sequence ID" value="MFD3266389.1"/>
    <property type="molecule type" value="Genomic_DNA"/>
</dbReference>
<dbReference type="GO" id="GO:0016787">
    <property type="term" value="F:hydrolase activity"/>
    <property type="evidence" value="ECO:0007669"/>
    <property type="project" value="UniProtKB-KW"/>
</dbReference>
<feature type="region of interest" description="Disordered" evidence="1">
    <location>
        <begin position="237"/>
        <end position="282"/>
    </location>
</feature>
<dbReference type="RefSeq" id="WP_377371643.1">
    <property type="nucleotide sequence ID" value="NZ_JAOTJD010000056.1"/>
</dbReference>
<dbReference type="InterPro" id="IPR011105">
    <property type="entry name" value="Cell_wall_hydrolase_SleB"/>
</dbReference>
<keyword evidence="3" id="KW-0378">Hydrolase</keyword>
<keyword evidence="4" id="KW-1185">Reference proteome</keyword>
<dbReference type="Proteomes" id="UP001598130">
    <property type="component" value="Unassembled WGS sequence"/>
</dbReference>
<evidence type="ECO:0000259" key="2">
    <source>
        <dbReference type="Pfam" id="PF07486"/>
    </source>
</evidence>
<evidence type="ECO:0000313" key="4">
    <source>
        <dbReference type="Proteomes" id="UP001598130"/>
    </source>
</evidence>
<name>A0ABW6CUC1_9CAUL</name>
<feature type="compositionally biased region" description="Low complexity" evidence="1">
    <location>
        <begin position="202"/>
        <end position="216"/>
    </location>
</feature>
<gene>
    <name evidence="3" type="ORF">OCL97_20800</name>
</gene>
<sequence length="282" mass="28463">MDPAALAALCALLARGETAQPVPTGVNCPGVYAPATPFAGATPPARPLATLVSSPEAREAIARVAYAEAANQGDSGLAGVVYTIVNRLADGRWGGSVEAVVNARRQFEPVMRAGGSWRSLPAVSEARQARIDTIINLALEGRLPDPTNGARFFQNPQIVAGRAARGEVSAGLVNFGGAPPSAVIGAHSFYVEAGRGGGSTPGAGRSAAAPRGRAASDPWQSAGGAIFAGENRALATPAAAAVAAPTETPDGAGEGGDRRPQPADGARAIFVRQDGTVTAWRQ</sequence>
<feature type="region of interest" description="Disordered" evidence="1">
    <location>
        <begin position="197"/>
        <end position="217"/>
    </location>
</feature>
<reference evidence="3 4" key="1">
    <citation type="submission" date="2022-09" db="EMBL/GenBank/DDBJ databases">
        <title>New species of Phenylobacterium.</title>
        <authorList>
            <person name="Mieszkin S."/>
        </authorList>
    </citation>
    <scope>NUCLEOTIDE SEQUENCE [LARGE SCALE GENOMIC DNA]</scope>
    <source>
        <strain evidence="3 4">HK31-G</strain>
    </source>
</reference>
<comment type="caution">
    <text evidence="3">The sequence shown here is derived from an EMBL/GenBank/DDBJ whole genome shotgun (WGS) entry which is preliminary data.</text>
</comment>
<feature type="domain" description="Cell wall hydrolase SleB" evidence="2">
    <location>
        <begin position="72"/>
        <end position="160"/>
    </location>
</feature>
<dbReference type="InterPro" id="IPR042047">
    <property type="entry name" value="SleB_dom1"/>
</dbReference>
<accession>A0ABW6CUC1</accession>
<organism evidence="3 4">
    <name type="scientific">Phenylobacterium ferrooxidans</name>
    <dbReference type="NCBI Taxonomy" id="2982689"/>
    <lineage>
        <taxon>Bacteria</taxon>
        <taxon>Pseudomonadati</taxon>
        <taxon>Pseudomonadota</taxon>
        <taxon>Alphaproteobacteria</taxon>
        <taxon>Caulobacterales</taxon>
        <taxon>Caulobacteraceae</taxon>
        <taxon>Phenylobacterium</taxon>
    </lineage>
</organism>